<dbReference type="AlphaFoldDB" id="A0AAV9UVG1"/>
<feature type="transmembrane region" description="Helical" evidence="7">
    <location>
        <begin position="212"/>
        <end position="238"/>
    </location>
</feature>
<evidence type="ECO:0000256" key="1">
    <source>
        <dbReference type="ARBA" id="ARBA00004141"/>
    </source>
</evidence>
<dbReference type="InterPro" id="IPR006153">
    <property type="entry name" value="Cation/H_exchanger_TM"/>
</dbReference>
<evidence type="ECO:0000256" key="3">
    <source>
        <dbReference type="ARBA" id="ARBA00022692"/>
    </source>
</evidence>
<feature type="transmembrane region" description="Helical" evidence="7">
    <location>
        <begin position="137"/>
        <end position="162"/>
    </location>
</feature>
<protein>
    <submittedName>
        <fullName evidence="9">K(+)/H(+) antiporter</fullName>
    </submittedName>
</protein>
<feature type="transmembrane region" description="Helical" evidence="7">
    <location>
        <begin position="335"/>
        <end position="356"/>
    </location>
</feature>
<feature type="transmembrane region" description="Helical" evidence="7">
    <location>
        <begin position="362"/>
        <end position="384"/>
    </location>
</feature>
<comment type="caution">
    <text evidence="9">The sequence shown here is derived from an EMBL/GenBank/DDBJ whole genome shotgun (WGS) entry which is preliminary data.</text>
</comment>
<evidence type="ECO:0000313" key="9">
    <source>
        <dbReference type="EMBL" id="KAK6349895.1"/>
    </source>
</evidence>
<evidence type="ECO:0000256" key="2">
    <source>
        <dbReference type="ARBA" id="ARBA00022448"/>
    </source>
</evidence>
<feature type="transmembrane region" description="Helical" evidence="7">
    <location>
        <begin position="45"/>
        <end position="62"/>
    </location>
</feature>
<dbReference type="PANTHER" id="PTHR32468">
    <property type="entry name" value="CATION/H + ANTIPORTER"/>
    <property type="match status" value="1"/>
</dbReference>
<feature type="transmembrane region" description="Helical" evidence="7">
    <location>
        <begin position="177"/>
        <end position="200"/>
    </location>
</feature>
<keyword evidence="6 7" id="KW-0472">Membrane</keyword>
<dbReference type="Pfam" id="PF00999">
    <property type="entry name" value="Na_H_Exchanger"/>
    <property type="match status" value="1"/>
</dbReference>
<organism evidence="9 10">
    <name type="scientific">Orbilia brochopaga</name>
    <dbReference type="NCBI Taxonomy" id="3140254"/>
    <lineage>
        <taxon>Eukaryota</taxon>
        <taxon>Fungi</taxon>
        <taxon>Dikarya</taxon>
        <taxon>Ascomycota</taxon>
        <taxon>Pezizomycotina</taxon>
        <taxon>Orbiliomycetes</taxon>
        <taxon>Orbiliales</taxon>
        <taxon>Orbiliaceae</taxon>
        <taxon>Orbilia</taxon>
    </lineage>
</organism>
<evidence type="ECO:0000256" key="6">
    <source>
        <dbReference type="ARBA" id="ARBA00023136"/>
    </source>
</evidence>
<dbReference type="PANTHER" id="PTHR32468:SF0">
    <property type="entry name" value="K(+)_H(+) ANTIPORTER 1"/>
    <property type="match status" value="1"/>
</dbReference>
<dbReference type="Gene3D" id="1.20.1530.20">
    <property type="match status" value="1"/>
</dbReference>
<proteinExistence type="predicted"/>
<dbReference type="EMBL" id="JAVHNQ010000004">
    <property type="protein sequence ID" value="KAK6349895.1"/>
    <property type="molecule type" value="Genomic_DNA"/>
</dbReference>
<feature type="domain" description="Cation/H+ exchanger transmembrane" evidence="8">
    <location>
        <begin position="55"/>
        <end position="445"/>
    </location>
</feature>
<dbReference type="GO" id="GO:1902600">
    <property type="term" value="P:proton transmembrane transport"/>
    <property type="evidence" value="ECO:0007669"/>
    <property type="project" value="InterPro"/>
</dbReference>
<keyword evidence="3 7" id="KW-0812">Transmembrane</keyword>
<keyword evidence="5" id="KW-0406">Ion transport</keyword>
<evidence type="ECO:0000256" key="4">
    <source>
        <dbReference type="ARBA" id="ARBA00022989"/>
    </source>
</evidence>
<dbReference type="GO" id="GO:0015297">
    <property type="term" value="F:antiporter activity"/>
    <property type="evidence" value="ECO:0007669"/>
    <property type="project" value="InterPro"/>
</dbReference>
<dbReference type="GO" id="GO:0016020">
    <property type="term" value="C:membrane"/>
    <property type="evidence" value="ECO:0007669"/>
    <property type="project" value="UniProtKB-SubCell"/>
</dbReference>
<keyword evidence="4 7" id="KW-1133">Transmembrane helix</keyword>
<evidence type="ECO:0000256" key="7">
    <source>
        <dbReference type="SAM" id="Phobius"/>
    </source>
</evidence>
<feature type="transmembrane region" description="Helical" evidence="7">
    <location>
        <begin position="104"/>
        <end position="125"/>
    </location>
</feature>
<keyword evidence="2" id="KW-0813">Transport</keyword>
<comment type="subcellular location">
    <subcellularLocation>
        <location evidence="1">Membrane</location>
        <topology evidence="1">Multi-pass membrane protein</topology>
    </subcellularLocation>
</comment>
<sequence length="902" mass="96159">MSSTIASASGTAAATSAAASATKVAEQTGIIGGADPSVYNKLDPIVVFIVQVFLIVVLCRVLHWPLSRLRQPRVIAEVLGGIILGPTVMGRIPGFTEHIFPPEAMPNLNLVATLGLVLFLFLVGLEVDFRVMLQNWQIALGVGASGMILPFGLGAAIAVGLYNEFGSDEGVNKDVNFGVFVLFVAVAFSITAFPVLCRILTELKLLSTNVGLIVLAAGVSNDVVGWILLALTVALVNAGSGITALWVLLVAVGYILFLFFVVQPVFHWYLRRTGSLGSNGPTQGALTITLLLVLTSAWFADVIGIHPIFGSFVIGLVCPHEGGFAVAVAEKIEDLITILFLPLYFTLSGLKTNIGLLNSGIVWAYVVAVLVIAFVAKIAGGTLAAKVFKLRWRESFTVGVLMSCKGLVELIVLNIGLTAGIISQRLFTIFVVMALVTTFTTTPLVTYLYPEWYQKKCTAWRAGKINWDGTPTSGSSEDDDAPKASSSVTRLTVMLRLDSLPSMMALIALLRGERQAPSPVVHKAKQQGEPSLSKKEEAVSKTIARPKGFEVHGIRLRELGERTSAVMRVAEEHEFAERDPVVNTFKAFGRMNNIACAAGLSIVPTDSFSGVLSDRAKDTSSELVVVPWSETGQLSDNYDQSMETKEHRFASGPYVQFMTALLQEATANVAIFINRGFGGVSRDRSDKTPTRKGSTISGAISRVRTGIEDHATLPVLDPSHHIFFPFIGGVDDRAALRFVLQLVRNTNVTATIVQIATSGAASIPATTATPAAAGVADDGSKEVSAVQASSATEDDAAFYLQIAASLPDELSDRVVFETLETSQPIQTIITRAKQEVGTSLKNAGDLVIVGRTHAGNFSSEITLVSDETAPHISAEAKRVVGSVAEAVLVAQVRASVLVYKAF</sequence>
<dbReference type="Proteomes" id="UP001375240">
    <property type="component" value="Unassembled WGS sequence"/>
</dbReference>
<dbReference type="InterPro" id="IPR050794">
    <property type="entry name" value="CPA2_transporter"/>
</dbReference>
<evidence type="ECO:0000313" key="10">
    <source>
        <dbReference type="Proteomes" id="UP001375240"/>
    </source>
</evidence>
<evidence type="ECO:0000259" key="8">
    <source>
        <dbReference type="Pfam" id="PF00999"/>
    </source>
</evidence>
<reference evidence="9 10" key="1">
    <citation type="submission" date="2019-10" db="EMBL/GenBank/DDBJ databases">
        <authorList>
            <person name="Palmer J.M."/>
        </authorList>
    </citation>
    <scope>NUCLEOTIDE SEQUENCE [LARGE SCALE GENOMIC DNA]</scope>
    <source>
        <strain evidence="9 10">TWF696</strain>
    </source>
</reference>
<feature type="transmembrane region" description="Helical" evidence="7">
    <location>
        <begin position="427"/>
        <end position="449"/>
    </location>
</feature>
<accession>A0AAV9UVG1</accession>
<feature type="transmembrane region" description="Helical" evidence="7">
    <location>
        <begin position="244"/>
        <end position="270"/>
    </location>
</feature>
<feature type="transmembrane region" description="Helical" evidence="7">
    <location>
        <begin position="396"/>
        <end position="421"/>
    </location>
</feature>
<gene>
    <name evidence="9" type="primary">KHA1_1</name>
    <name evidence="9" type="ORF">TWF696_006155</name>
</gene>
<evidence type="ECO:0000256" key="5">
    <source>
        <dbReference type="ARBA" id="ARBA00023065"/>
    </source>
</evidence>
<feature type="transmembrane region" description="Helical" evidence="7">
    <location>
        <begin position="74"/>
        <end position="92"/>
    </location>
</feature>
<feature type="transmembrane region" description="Helical" evidence="7">
    <location>
        <begin position="282"/>
        <end position="300"/>
    </location>
</feature>
<dbReference type="InterPro" id="IPR038770">
    <property type="entry name" value="Na+/solute_symporter_sf"/>
</dbReference>
<name>A0AAV9UVG1_9PEZI</name>
<keyword evidence="10" id="KW-1185">Reference proteome</keyword>